<reference evidence="1 2" key="1">
    <citation type="journal article" date="2018" name="New Phytol.">
        <title>Phylogenomics of Endogonaceae and evolution of mycorrhizas within Mucoromycota.</title>
        <authorList>
            <person name="Chang Y."/>
            <person name="Desiro A."/>
            <person name="Na H."/>
            <person name="Sandor L."/>
            <person name="Lipzen A."/>
            <person name="Clum A."/>
            <person name="Barry K."/>
            <person name="Grigoriev I.V."/>
            <person name="Martin F.M."/>
            <person name="Stajich J.E."/>
            <person name="Smith M.E."/>
            <person name="Bonito G."/>
            <person name="Spatafora J.W."/>
        </authorList>
    </citation>
    <scope>NUCLEOTIDE SEQUENCE [LARGE SCALE GENOMIC DNA]</scope>
    <source>
        <strain evidence="1 2">GMNB39</strain>
    </source>
</reference>
<sequence>MELSPECVAALRFPDFWQKNNNHSLQKFLYFRLASGNLENERAEYHQYNKELDILMEFFAARSEQGRMLSNMKTTFKENNLSHRVSSPSTMAACVPALLSACQHGNHRVFVGVHTNWCVRA</sequence>
<protein>
    <submittedName>
        <fullName evidence="1">Uncharacterized protein</fullName>
    </submittedName>
</protein>
<dbReference type="EMBL" id="RBNI01023777">
    <property type="protein sequence ID" value="RUO96046.1"/>
    <property type="molecule type" value="Genomic_DNA"/>
</dbReference>
<evidence type="ECO:0000313" key="2">
    <source>
        <dbReference type="Proteomes" id="UP000268093"/>
    </source>
</evidence>
<dbReference type="Proteomes" id="UP000268093">
    <property type="component" value="Unassembled WGS sequence"/>
</dbReference>
<gene>
    <name evidence="1" type="ORF">BC936DRAFT_142714</name>
</gene>
<dbReference type="OrthoDB" id="2436678at2759"/>
<dbReference type="AlphaFoldDB" id="A0A433A045"/>
<name>A0A433A045_9FUNG</name>
<comment type="caution">
    <text evidence="1">The sequence shown here is derived from an EMBL/GenBank/DDBJ whole genome shotgun (WGS) entry which is preliminary data.</text>
</comment>
<organism evidence="1 2">
    <name type="scientific">Jimgerdemannia flammicorona</name>
    <dbReference type="NCBI Taxonomy" id="994334"/>
    <lineage>
        <taxon>Eukaryota</taxon>
        <taxon>Fungi</taxon>
        <taxon>Fungi incertae sedis</taxon>
        <taxon>Mucoromycota</taxon>
        <taxon>Mucoromycotina</taxon>
        <taxon>Endogonomycetes</taxon>
        <taxon>Endogonales</taxon>
        <taxon>Endogonaceae</taxon>
        <taxon>Jimgerdemannia</taxon>
    </lineage>
</organism>
<evidence type="ECO:0000313" key="1">
    <source>
        <dbReference type="EMBL" id="RUO96046.1"/>
    </source>
</evidence>
<proteinExistence type="predicted"/>
<accession>A0A433A045</accession>
<keyword evidence="2" id="KW-1185">Reference proteome</keyword>